<evidence type="ECO:0000259" key="7">
    <source>
        <dbReference type="Pfam" id="PF06398"/>
    </source>
</evidence>
<feature type="compositionally biased region" description="Basic residues" evidence="5">
    <location>
        <begin position="38"/>
        <end position="47"/>
    </location>
</feature>
<feature type="transmembrane region" description="Helical" evidence="6">
    <location>
        <begin position="170"/>
        <end position="190"/>
    </location>
</feature>
<evidence type="ECO:0000256" key="3">
    <source>
        <dbReference type="ARBA" id="ARBA00022989"/>
    </source>
</evidence>
<dbReference type="PANTHER" id="PTHR28304:SF2">
    <property type="entry name" value="PEROXISOMAL MEMBRANE PROTEIN PEX29"/>
    <property type="match status" value="1"/>
</dbReference>
<dbReference type="Proteomes" id="UP000054466">
    <property type="component" value="Unassembled WGS sequence"/>
</dbReference>
<keyword evidence="2 6" id="KW-0812">Transmembrane</keyword>
<feature type="domain" description="TECPR1-like DysF" evidence="7">
    <location>
        <begin position="118"/>
        <end position="611"/>
    </location>
</feature>
<evidence type="ECO:0000256" key="5">
    <source>
        <dbReference type="SAM" id="MobiDB-lite"/>
    </source>
</evidence>
<feature type="region of interest" description="Disordered" evidence="5">
    <location>
        <begin position="475"/>
        <end position="509"/>
    </location>
</feature>
<keyword evidence="9" id="KW-1185">Reference proteome</keyword>
<dbReference type="PANTHER" id="PTHR28304">
    <property type="entry name" value="PEROXISOMAL MEMBRANE PROTEIN PEX29"/>
    <property type="match status" value="1"/>
</dbReference>
<evidence type="ECO:0000256" key="6">
    <source>
        <dbReference type="SAM" id="Phobius"/>
    </source>
</evidence>
<organism evidence="8 9">
    <name type="scientific">Cladophialophora immunda</name>
    <dbReference type="NCBI Taxonomy" id="569365"/>
    <lineage>
        <taxon>Eukaryota</taxon>
        <taxon>Fungi</taxon>
        <taxon>Dikarya</taxon>
        <taxon>Ascomycota</taxon>
        <taxon>Pezizomycotina</taxon>
        <taxon>Eurotiomycetes</taxon>
        <taxon>Chaetothyriomycetidae</taxon>
        <taxon>Chaetothyriales</taxon>
        <taxon>Herpotrichiellaceae</taxon>
        <taxon>Cladophialophora</taxon>
    </lineage>
</organism>
<dbReference type="OrthoDB" id="74314at2759"/>
<dbReference type="RefSeq" id="XP_016242451.1">
    <property type="nucleotide sequence ID" value="XM_016399639.1"/>
</dbReference>
<protein>
    <recommendedName>
        <fullName evidence="7">TECPR1-like DysF domain-containing protein</fullName>
    </recommendedName>
</protein>
<evidence type="ECO:0000313" key="9">
    <source>
        <dbReference type="Proteomes" id="UP000054466"/>
    </source>
</evidence>
<dbReference type="GO" id="GO:0007031">
    <property type="term" value="P:peroxisome organization"/>
    <property type="evidence" value="ECO:0007669"/>
    <property type="project" value="UniProtKB-ARBA"/>
</dbReference>
<proteinExistence type="predicted"/>
<evidence type="ECO:0000256" key="1">
    <source>
        <dbReference type="ARBA" id="ARBA00004141"/>
    </source>
</evidence>
<feature type="transmembrane region" description="Helical" evidence="6">
    <location>
        <begin position="279"/>
        <end position="297"/>
    </location>
</feature>
<dbReference type="Pfam" id="PF06398">
    <property type="entry name" value="Pex24p"/>
    <property type="match status" value="1"/>
</dbReference>
<evidence type="ECO:0000256" key="2">
    <source>
        <dbReference type="ARBA" id="ARBA00022692"/>
    </source>
</evidence>
<dbReference type="HOGENOM" id="CLU_024267_1_0_1"/>
<dbReference type="InterPro" id="IPR052816">
    <property type="entry name" value="Peroxisomal_Membrane_PEX28-32"/>
</dbReference>
<accession>A0A0D2BUY0</accession>
<dbReference type="VEuPathDB" id="FungiDB:PV07_12141"/>
<name>A0A0D2BUY0_9EURO</name>
<dbReference type="GeneID" id="27351335"/>
<dbReference type="GO" id="GO:0005778">
    <property type="term" value="C:peroxisomal membrane"/>
    <property type="evidence" value="ECO:0007669"/>
    <property type="project" value="TreeGrafter"/>
</dbReference>
<gene>
    <name evidence="8" type="ORF">PV07_12141</name>
</gene>
<feature type="compositionally biased region" description="Polar residues" evidence="5">
    <location>
        <begin position="50"/>
        <end position="74"/>
    </location>
</feature>
<keyword evidence="4 6" id="KW-0472">Membrane</keyword>
<evidence type="ECO:0000256" key="4">
    <source>
        <dbReference type="ARBA" id="ARBA00023136"/>
    </source>
</evidence>
<comment type="subcellular location">
    <subcellularLocation>
        <location evidence="1">Membrane</location>
        <topology evidence="1">Multi-pass membrane protein</topology>
    </subcellularLocation>
</comment>
<keyword evidence="3 6" id="KW-1133">Transmembrane helix</keyword>
<dbReference type="AlphaFoldDB" id="A0A0D2BUY0"/>
<dbReference type="InterPro" id="IPR010482">
    <property type="entry name" value="TECPR1-like_DysF"/>
</dbReference>
<feature type="region of interest" description="Disordered" evidence="5">
    <location>
        <begin position="557"/>
        <end position="592"/>
    </location>
</feature>
<evidence type="ECO:0000313" key="8">
    <source>
        <dbReference type="EMBL" id="KIW22235.1"/>
    </source>
</evidence>
<reference evidence="8 9" key="1">
    <citation type="submission" date="2015-01" db="EMBL/GenBank/DDBJ databases">
        <title>The Genome Sequence of Cladophialophora immunda CBS83496.</title>
        <authorList>
            <consortium name="The Broad Institute Genomics Platform"/>
            <person name="Cuomo C."/>
            <person name="de Hoog S."/>
            <person name="Gorbushina A."/>
            <person name="Stielow B."/>
            <person name="Teixiera M."/>
            <person name="Abouelleil A."/>
            <person name="Chapman S.B."/>
            <person name="Priest M."/>
            <person name="Young S.K."/>
            <person name="Wortman J."/>
            <person name="Nusbaum C."/>
            <person name="Birren B."/>
        </authorList>
    </citation>
    <scope>NUCLEOTIDE SEQUENCE [LARGE SCALE GENOMIC DNA]</scope>
    <source>
        <strain evidence="8 9">CBS 83496</strain>
    </source>
</reference>
<dbReference type="STRING" id="569365.A0A0D2BUY0"/>
<feature type="region of interest" description="Disordered" evidence="5">
    <location>
        <begin position="1"/>
        <end position="74"/>
    </location>
</feature>
<dbReference type="EMBL" id="KN847047">
    <property type="protein sequence ID" value="KIW22235.1"/>
    <property type="molecule type" value="Genomic_DNA"/>
</dbReference>
<feature type="transmembrane region" description="Helical" evidence="6">
    <location>
        <begin position="130"/>
        <end position="150"/>
    </location>
</feature>
<feature type="compositionally biased region" description="Basic and acidic residues" evidence="5">
    <location>
        <begin position="559"/>
        <end position="592"/>
    </location>
</feature>
<sequence>MDEYTAEAFANRDEPTPLIAVPSSDVDGSSSEAETASHKHKSKRARPPSRLNTQLQDSSASQPGRNEATPSSAGRMSLQDRLFAKVLQQVVPTDDGHDEPASTPTNLPSSAYISRPAFSLPLMTYNFRRFNARIGIVFVFQNRLIRLFTWRTPTHTLSFLATYSFVCLDPYLLVVVPLAISLFYIMIPAFTSRHPPPPTSAIAHTSSTNMTTEYHQAYTGPALAPAAVIKPAPETSKDFFRNMRDLQNCMADFSNVHDWLVANVAPATNFSDEQFSSQLFLYLIILTTLSFITSHLLPWRLIFLGLGWAVIVSSHPRAQAWLLKMQKQAEIETSLALNDPNLKHQRYIHGIPLPATPHAIQSAFTAFSEITLSTTPETREVEIFELQHRPLASTASSGIAAEWQPHLFTPFPYDPLSPARIAGDRPRGTRFFEDVEPPEGWEWASKKWELDLEAGEWINERLVVGVEYDVLNREPQNIDGPLSAPAASGPGDYDNDDAGNDNDTRLRRISTNRRESINLDFGGWVWDLPPPPGSGVNRDDDLWLAYGDYDVPKVGVRNNSKEEEKARKKREKERERRDKKEKSGAVRDWEEATRVDNRGRTGEWRRRRWVRLVKRKVTV</sequence>